<dbReference type="InterPro" id="IPR036291">
    <property type="entry name" value="NAD(P)-bd_dom_sf"/>
</dbReference>
<name>A0A835IE67_9MAGN</name>
<dbReference type="Proteomes" id="UP000631114">
    <property type="component" value="Unassembled WGS sequence"/>
</dbReference>
<evidence type="ECO:0008006" key="3">
    <source>
        <dbReference type="Google" id="ProtNLM"/>
    </source>
</evidence>
<proteinExistence type="predicted"/>
<reference evidence="1 2" key="1">
    <citation type="submission" date="2020-10" db="EMBL/GenBank/DDBJ databases">
        <title>The Coptis chinensis genome and diversification of protoberbering-type alkaloids.</title>
        <authorList>
            <person name="Wang B."/>
            <person name="Shu S."/>
            <person name="Song C."/>
            <person name="Liu Y."/>
        </authorList>
    </citation>
    <scope>NUCLEOTIDE SEQUENCE [LARGE SCALE GENOMIC DNA]</scope>
    <source>
        <strain evidence="1">HL-2020</strain>
        <tissue evidence="1">Leaf</tissue>
    </source>
</reference>
<keyword evidence="2" id="KW-1185">Reference proteome</keyword>
<dbReference type="Gene3D" id="3.40.50.720">
    <property type="entry name" value="NAD(P)-binding Rossmann-like Domain"/>
    <property type="match status" value="1"/>
</dbReference>
<evidence type="ECO:0000313" key="2">
    <source>
        <dbReference type="Proteomes" id="UP000631114"/>
    </source>
</evidence>
<sequence length="184" mass="20848">MKIRFNCPFSGHFLLTNLLLETMKKTAQENNVEGRILNLSSEGHRYQRSEGIQFDKINDKARYSSLYAYNESKLANVLHANELARRLKEDGVQITANSLHPGVITTDLLRHHTIINGIFKTVAKYFVKNVQQGAATTCYMALHPQVKGVSGEYFLDSNKGKPVEQAKDMELAEKLWDFSMGLIN</sequence>
<comment type="caution">
    <text evidence="1">The sequence shown here is derived from an EMBL/GenBank/DDBJ whole genome shotgun (WGS) entry which is preliminary data.</text>
</comment>
<dbReference type="PANTHER" id="PTHR48476">
    <property type="entry name" value="SHORT-CHAIN DEHYDROGENASE TIC 32, CHLOROPLASTIC-LIKE"/>
    <property type="match status" value="1"/>
</dbReference>
<gene>
    <name evidence="1" type="ORF">IFM89_015462</name>
</gene>
<accession>A0A835IE67</accession>
<evidence type="ECO:0000313" key="1">
    <source>
        <dbReference type="EMBL" id="KAF9614143.1"/>
    </source>
</evidence>
<dbReference type="InterPro" id="IPR055280">
    <property type="entry name" value="TIC32"/>
</dbReference>
<dbReference type="EMBL" id="JADFTS010000003">
    <property type="protein sequence ID" value="KAF9614143.1"/>
    <property type="molecule type" value="Genomic_DNA"/>
</dbReference>
<dbReference type="PANTHER" id="PTHR48476:SF1">
    <property type="entry name" value="SHORT-CHAIN DEHYDROGENASE TIC 32, CHLOROPLASTIC-LIKE"/>
    <property type="match status" value="1"/>
</dbReference>
<dbReference type="SUPFAM" id="SSF51735">
    <property type="entry name" value="NAD(P)-binding Rossmann-fold domains"/>
    <property type="match status" value="1"/>
</dbReference>
<dbReference type="AlphaFoldDB" id="A0A835IE67"/>
<dbReference type="OrthoDB" id="191139at2759"/>
<organism evidence="1 2">
    <name type="scientific">Coptis chinensis</name>
    <dbReference type="NCBI Taxonomy" id="261450"/>
    <lineage>
        <taxon>Eukaryota</taxon>
        <taxon>Viridiplantae</taxon>
        <taxon>Streptophyta</taxon>
        <taxon>Embryophyta</taxon>
        <taxon>Tracheophyta</taxon>
        <taxon>Spermatophyta</taxon>
        <taxon>Magnoliopsida</taxon>
        <taxon>Ranunculales</taxon>
        <taxon>Ranunculaceae</taxon>
        <taxon>Coptidoideae</taxon>
        <taxon>Coptis</taxon>
    </lineage>
</organism>
<protein>
    <recommendedName>
        <fullName evidence="3">Short-chain dehydrogenase TIC 32, chloroplastic</fullName>
    </recommendedName>
</protein>